<accession>A0A6C2CKM1</accession>
<dbReference type="InterPro" id="IPR020094">
    <property type="entry name" value="TruA/RsuA/RluB/E/F_N"/>
</dbReference>
<feature type="compositionally biased region" description="Low complexity" evidence="13">
    <location>
        <begin position="24"/>
        <end position="36"/>
    </location>
</feature>
<evidence type="ECO:0000256" key="10">
    <source>
        <dbReference type="ARBA" id="ARBA00042841"/>
    </source>
</evidence>
<dbReference type="FunFam" id="3.30.70.580:FF:000009">
    <property type="entry name" value="Pseudouridine synthase"/>
    <property type="match status" value="1"/>
</dbReference>
<comment type="caution">
    <text evidence="15">The sequence shown here is derived from an EMBL/GenBank/DDBJ whole genome shotgun (WGS) entry which is preliminary data.</text>
</comment>
<dbReference type="Gene3D" id="3.10.290.10">
    <property type="entry name" value="RNA-binding S4 domain"/>
    <property type="match status" value="1"/>
</dbReference>
<proteinExistence type="inferred from homology"/>
<evidence type="ECO:0000256" key="1">
    <source>
        <dbReference type="ARBA" id="ARBA00008348"/>
    </source>
</evidence>
<dbReference type="SUPFAM" id="SSF55174">
    <property type="entry name" value="Alpha-L RNA-binding motif"/>
    <property type="match status" value="1"/>
</dbReference>
<dbReference type="Pfam" id="PF00849">
    <property type="entry name" value="PseudoU_synth_2"/>
    <property type="match status" value="1"/>
</dbReference>
<feature type="compositionally biased region" description="Basic and acidic residues" evidence="13">
    <location>
        <begin position="63"/>
        <end position="90"/>
    </location>
</feature>
<dbReference type="CDD" id="cd00165">
    <property type="entry name" value="S4"/>
    <property type="match status" value="1"/>
</dbReference>
<keyword evidence="4" id="KW-0413">Isomerase</keyword>
<dbReference type="Gene3D" id="3.30.70.580">
    <property type="entry name" value="Pseudouridine synthase I, catalytic domain, N-terminal subdomain"/>
    <property type="match status" value="1"/>
</dbReference>
<evidence type="ECO:0000256" key="6">
    <source>
        <dbReference type="ARBA" id="ARBA00037383"/>
    </source>
</evidence>
<dbReference type="SMART" id="SM00363">
    <property type="entry name" value="S4"/>
    <property type="match status" value="1"/>
</dbReference>
<organism evidence="15 16">
    <name type="scientific">Zoogloea oleivorans</name>
    <dbReference type="NCBI Taxonomy" id="1552750"/>
    <lineage>
        <taxon>Bacteria</taxon>
        <taxon>Pseudomonadati</taxon>
        <taxon>Pseudomonadota</taxon>
        <taxon>Betaproteobacteria</taxon>
        <taxon>Rhodocyclales</taxon>
        <taxon>Zoogloeaceae</taxon>
        <taxon>Zoogloea</taxon>
    </lineage>
</organism>
<dbReference type="GO" id="GO:0160139">
    <property type="term" value="F:23S rRNA pseudouridine(2605) synthase activity"/>
    <property type="evidence" value="ECO:0007669"/>
    <property type="project" value="UniProtKB-EC"/>
</dbReference>
<feature type="region of interest" description="Disordered" evidence="13">
    <location>
        <begin position="1"/>
        <end position="133"/>
    </location>
</feature>
<evidence type="ECO:0000256" key="12">
    <source>
        <dbReference type="PROSITE-ProRule" id="PRU00182"/>
    </source>
</evidence>
<dbReference type="Pfam" id="PF01479">
    <property type="entry name" value="S4"/>
    <property type="match status" value="1"/>
</dbReference>
<name>A0A6C2CKM1_9RHOO</name>
<feature type="compositionally biased region" description="Basic residues" evidence="13">
    <location>
        <begin position="7"/>
        <end position="16"/>
    </location>
</feature>
<dbReference type="PANTHER" id="PTHR47683">
    <property type="entry name" value="PSEUDOURIDINE SYNTHASE FAMILY PROTEIN-RELATED"/>
    <property type="match status" value="1"/>
</dbReference>
<dbReference type="InterPro" id="IPR042092">
    <property type="entry name" value="PsdUridine_s_RsuA/RluB/E/F_cat"/>
</dbReference>
<evidence type="ECO:0000256" key="9">
    <source>
        <dbReference type="ARBA" id="ARBA00042486"/>
    </source>
</evidence>
<evidence type="ECO:0000256" key="4">
    <source>
        <dbReference type="ARBA" id="ARBA00023235"/>
    </source>
</evidence>
<dbReference type="InterPro" id="IPR050343">
    <property type="entry name" value="RsuA_PseudoU_synthase"/>
</dbReference>
<sequence length="418" mass="45740">MSTSQKPKNRPFRPKTGKPGGDGPRSAASQSGPQAGPQGGRRGRGRPEGEGPRSAAPQGGPQDGRRGRGRPDGEGNRAQGRPERDTDGNRQPKSNASAIGLSDLGGGRGNWRGKRPAAPGGFAKPDSPYPLASTELLPAADGERRQGKFQEPAYTEPQRLHKVLAAAGVGSRREIEEWIVAGRISVNGEPADVGQKVGPGDRVRINGKLMPIRFAPRIPRVLIYHKPDGEIVSRDDPEGRPTVFNRLPVLRKGRWIAVGRLDFNTSGLLLFVNDGDLANKLMHPRYELDREYAVRILGELDEAQKNALLQGIELEDGLAKFNTLQDRGGEGSNHWYHVTLSEGRNREVRRMFEALGLTVSRLMRVRYGPVVLPPRLKRGMWEDMAVEDVCALAGLPKPDNLTGKIKRPARPPRRSQAF</sequence>
<evidence type="ECO:0000313" key="16">
    <source>
        <dbReference type="Proteomes" id="UP000389128"/>
    </source>
</evidence>
<dbReference type="SUPFAM" id="SSF55120">
    <property type="entry name" value="Pseudouridine synthase"/>
    <property type="match status" value="1"/>
</dbReference>
<keyword evidence="3 12" id="KW-0694">RNA-binding</keyword>
<dbReference type="InterPro" id="IPR002942">
    <property type="entry name" value="S4_RNA-bd"/>
</dbReference>
<evidence type="ECO:0000256" key="11">
    <source>
        <dbReference type="ARBA" id="ARBA00043144"/>
    </source>
</evidence>
<protein>
    <recommendedName>
        <fullName evidence="8">Ribosomal large subunit pseudouridine synthase B</fullName>
        <ecNumber evidence="7">5.4.99.22</ecNumber>
    </recommendedName>
    <alternativeName>
        <fullName evidence="9">23S rRNA pseudouridine(2605) synthase</fullName>
    </alternativeName>
    <alternativeName>
        <fullName evidence="10">rRNA pseudouridylate synthase B</fullName>
    </alternativeName>
    <alternativeName>
        <fullName evidence="11">rRNA-uridine isomerase B</fullName>
    </alternativeName>
</protein>
<dbReference type="PANTHER" id="PTHR47683:SF3">
    <property type="entry name" value="RIBOSOMAL LARGE SUBUNIT PSEUDOURIDINE SYNTHASE B"/>
    <property type="match status" value="1"/>
</dbReference>
<dbReference type="AlphaFoldDB" id="A0A6C2CKM1"/>
<evidence type="ECO:0000256" key="8">
    <source>
        <dbReference type="ARBA" id="ARBA00040042"/>
    </source>
</evidence>
<feature type="domain" description="RNA-binding S4" evidence="14">
    <location>
        <begin position="158"/>
        <end position="216"/>
    </location>
</feature>
<keyword evidence="2" id="KW-0698">rRNA processing</keyword>
<reference evidence="15 16" key="1">
    <citation type="submission" date="2019-01" db="EMBL/GenBank/DDBJ databases">
        <title>Zoogloea oleivorans genome sequencing and assembly.</title>
        <authorList>
            <person name="Tancsics A."/>
            <person name="Farkas M."/>
            <person name="Kriszt B."/>
            <person name="Maroti G."/>
            <person name="Horvath B."/>
        </authorList>
    </citation>
    <scope>NUCLEOTIDE SEQUENCE [LARGE SCALE GENOMIC DNA]</scope>
    <source>
        <strain evidence="15 16">Buc</strain>
    </source>
</reference>
<dbReference type="NCBIfam" id="NF007976">
    <property type="entry name" value="PRK10700.1"/>
    <property type="match status" value="1"/>
</dbReference>
<evidence type="ECO:0000256" key="5">
    <source>
        <dbReference type="ARBA" id="ARBA00036944"/>
    </source>
</evidence>
<dbReference type="GO" id="GO:0003723">
    <property type="term" value="F:RNA binding"/>
    <property type="evidence" value="ECO:0007669"/>
    <property type="project" value="UniProtKB-KW"/>
</dbReference>
<evidence type="ECO:0000256" key="7">
    <source>
        <dbReference type="ARBA" id="ARBA00038921"/>
    </source>
</evidence>
<keyword evidence="16" id="KW-1185">Reference proteome</keyword>
<dbReference type="FunFam" id="3.30.70.1560:FF:000001">
    <property type="entry name" value="Pseudouridine synthase"/>
    <property type="match status" value="1"/>
</dbReference>
<dbReference type="OrthoDB" id="9807213at2"/>
<dbReference type="FunFam" id="3.10.290.10:FF:000003">
    <property type="entry name" value="Pseudouridine synthase"/>
    <property type="match status" value="1"/>
</dbReference>
<dbReference type="PROSITE" id="PS50889">
    <property type="entry name" value="S4"/>
    <property type="match status" value="1"/>
</dbReference>
<evidence type="ECO:0000256" key="3">
    <source>
        <dbReference type="ARBA" id="ARBA00022884"/>
    </source>
</evidence>
<dbReference type="CDD" id="cd02556">
    <property type="entry name" value="PseudoU_synth_RluB"/>
    <property type="match status" value="1"/>
</dbReference>
<dbReference type="GO" id="GO:0000455">
    <property type="term" value="P:enzyme-directed rRNA pseudouridine synthesis"/>
    <property type="evidence" value="ECO:0007669"/>
    <property type="project" value="UniProtKB-ARBA"/>
</dbReference>
<comment type="similarity">
    <text evidence="1">Belongs to the pseudouridine synthase RsuA family.</text>
</comment>
<dbReference type="Proteomes" id="UP000389128">
    <property type="component" value="Unassembled WGS sequence"/>
</dbReference>
<evidence type="ECO:0000259" key="14">
    <source>
        <dbReference type="SMART" id="SM00363"/>
    </source>
</evidence>
<dbReference type="InterPro" id="IPR006145">
    <property type="entry name" value="PsdUridine_synth_RsuA/RluA"/>
</dbReference>
<evidence type="ECO:0000313" key="15">
    <source>
        <dbReference type="EMBL" id="TYC54521.1"/>
    </source>
</evidence>
<dbReference type="InterPro" id="IPR020103">
    <property type="entry name" value="PsdUridine_synth_cat_dom_sf"/>
</dbReference>
<gene>
    <name evidence="15" type="ORF">ETQ85_18610</name>
</gene>
<dbReference type="NCBIfam" id="TIGR00093">
    <property type="entry name" value="pseudouridine synthase"/>
    <property type="match status" value="1"/>
</dbReference>
<dbReference type="Gene3D" id="3.30.70.1560">
    <property type="entry name" value="Alpha-L RNA-binding motif"/>
    <property type="match status" value="1"/>
</dbReference>
<comment type="function">
    <text evidence="6">Responsible for synthesis of pseudouridine from uracil-2605 in 23S ribosomal RNA.</text>
</comment>
<dbReference type="RefSeq" id="WP_148580585.1">
    <property type="nucleotide sequence ID" value="NZ_JAVEUW010000001.1"/>
</dbReference>
<dbReference type="EC" id="5.4.99.22" evidence="7"/>
<dbReference type="InterPro" id="IPR000748">
    <property type="entry name" value="PsdUridine_synth_RsuA/RluB/E/F"/>
</dbReference>
<evidence type="ECO:0000256" key="13">
    <source>
        <dbReference type="SAM" id="MobiDB-lite"/>
    </source>
</evidence>
<comment type="catalytic activity">
    <reaction evidence="5">
        <text>uridine(2605) in 23S rRNA = pseudouridine(2605) in 23S rRNA</text>
        <dbReference type="Rhea" id="RHEA:42520"/>
        <dbReference type="Rhea" id="RHEA-COMP:10095"/>
        <dbReference type="Rhea" id="RHEA-COMP:10096"/>
        <dbReference type="ChEBI" id="CHEBI:65314"/>
        <dbReference type="ChEBI" id="CHEBI:65315"/>
        <dbReference type="EC" id="5.4.99.22"/>
    </reaction>
</comment>
<dbReference type="EMBL" id="SDKK01000019">
    <property type="protein sequence ID" value="TYC54521.1"/>
    <property type="molecule type" value="Genomic_DNA"/>
</dbReference>
<evidence type="ECO:0000256" key="2">
    <source>
        <dbReference type="ARBA" id="ARBA00022552"/>
    </source>
</evidence>
<dbReference type="GO" id="GO:0005829">
    <property type="term" value="C:cytosol"/>
    <property type="evidence" value="ECO:0007669"/>
    <property type="project" value="UniProtKB-ARBA"/>
</dbReference>
<dbReference type="InterPro" id="IPR036986">
    <property type="entry name" value="S4_RNA-bd_sf"/>
</dbReference>